<dbReference type="Proteomes" id="UP000799440">
    <property type="component" value="Unassembled WGS sequence"/>
</dbReference>
<gene>
    <name evidence="2" type="ORF">M011DRAFT_498680</name>
</gene>
<feature type="compositionally biased region" description="Pro residues" evidence="1">
    <location>
        <begin position="117"/>
        <end position="138"/>
    </location>
</feature>
<protein>
    <submittedName>
        <fullName evidence="2">Uncharacterized protein</fullName>
    </submittedName>
</protein>
<dbReference type="EMBL" id="MU006561">
    <property type="protein sequence ID" value="KAF2752155.1"/>
    <property type="molecule type" value="Genomic_DNA"/>
</dbReference>
<evidence type="ECO:0000256" key="1">
    <source>
        <dbReference type="SAM" id="MobiDB-lite"/>
    </source>
</evidence>
<feature type="compositionally biased region" description="Pro residues" evidence="1">
    <location>
        <begin position="77"/>
        <end position="89"/>
    </location>
</feature>
<reference evidence="2" key="1">
    <citation type="journal article" date="2020" name="Stud. Mycol.">
        <title>101 Dothideomycetes genomes: a test case for predicting lifestyles and emergence of pathogens.</title>
        <authorList>
            <person name="Haridas S."/>
            <person name="Albert R."/>
            <person name="Binder M."/>
            <person name="Bloem J."/>
            <person name="Labutti K."/>
            <person name="Salamov A."/>
            <person name="Andreopoulos B."/>
            <person name="Baker S."/>
            <person name="Barry K."/>
            <person name="Bills G."/>
            <person name="Bluhm B."/>
            <person name="Cannon C."/>
            <person name="Castanera R."/>
            <person name="Culley D."/>
            <person name="Daum C."/>
            <person name="Ezra D."/>
            <person name="Gonzalez J."/>
            <person name="Henrissat B."/>
            <person name="Kuo A."/>
            <person name="Liang C."/>
            <person name="Lipzen A."/>
            <person name="Lutzoni F."/>
            <person name="Magnuson J."/>
            <person name="Mondo S."/>
            <person name="Nolan M."/>
            <person name="Ohm R."/>
            <person name="Pangilinan J."/>
            <person name="Park H.-J."/>
            <person name="Ramirez L."/>
            <person name="Alfaro M."/>
            <person name="Sun H."/>
            <person name="Tritt A."/>
            <person name="Yoshinaga Y."/>
            <person name="Zwiers L.-H."/>
            <person name="Turgeon B."/>
            <person name="Goodwin S."/>
            <person name="Spatafora J."/>
            <person name="Crous P."/>
            <person name="Grigoriev I."/>
        </authorList>
    </citation>
    <scope>NUCLEOTIDE SEQUENCE</scope>
    <source>
        <strain evidence="2">CBS 119925</strain>
    </source>
</reference>
<evidence type="ECO:0000313" key="3">
    <source>
        <dbReference type="Proteomes" id="UP000799440"/>
    </source>
</evidence>
<feature type="region of interest" description="Disordered" evidence="1">
    <location>
        <begin position="71"/>
        <end position="160"/>
    </location>
</feature>
<organism evidence="2 3">
    <name type="scientific">Sporormia fimetaria CBS 119925</name>
    <dbReference type="NCBI Taxonomy" id="1340428"/>
    <lineage>
        <taxon>Eukaryota</taxon>
        <taxon>Fungi</taxon>
        <taxon>Dikarya</taxon>
        <taxon>Ascomycota</taxon>
        <taxon>Pezizomycotina</taxon>
        <taxon>Dothideomycetes</taxon>
        <taxon>Pleosporomycetidae</taxon>
        <taxon>Pleosporales</taxon>
        <taxon>Sporormiaceae</taxon>
        <taxon>Sporormia</taxon>
    </lineage>
</organism>
<name>A0A6A6VNN3_9PLEO</name>
<sequence length="276" mass="30492">MLQRQRIPIVRWRPSPVAVPQSAGTYIRGDSRKACGQPSLTNRTYLSCLLLEHTNSFLRINQFSKICTYNLPHKPETPPQPPMPQPTPSPHTSRETPSHSSSPPPLFPQNPTTETPSTPPSSPSPPIPEIHIPPPEPYASPALPARESTDHHTRPHCSFHTPYPTTDISVSTSIAAAHVIQLLIHKYDLVVIDRAPSVQAGCNVVTANPVEAVIRDPEKAVEVIEVLSREFRLDGESVKVRDVEHEEDKGKVRKCLNGRWSRLACWMDGCTSGICG</sequence>
<proteinExistence type="predicted"/>
<keyword evidence="3" id="KW-1185">Reference proteome</keyword>
<accession>A0A6A6VNN3</accession>
<evidence type="ECO:0000313" key="2">
    <source>
        <dbReference type="EMBL" id="KAF2752155.1"/>
    </source>
</evidence>
<dbReference type="AlphaFoldDB" id="A0A6A6VNN3"/>